<sequence>MLLFLKMPHVRSLHIMPCCYHKLALSDARGKASFVHFPLSAALKGALEAGAGAVNVHFNRPFLRLACQQTSARWRHTSALEHAIHGRQMFLRALAEGLRAENELLVRRKSKGRLTEALNFEDVQESYQLRLEETAAPLSWQSKHEQHFQEIMARFANGQGPRLAEALTCLQTAMQKLCENVVLFDRLCYLEEAAVAQGLSVRARYEQLLDEKLSPRCFVLVAEKLT</sequence>
<dbReference type="InterPro" id="IPR052220">
    <property type="entry name" value="METTL25"/>
</dbReference>
<name>A0A6J2UIG5_DROLE</name>
<accession>A0A6J2UIG5</accession>
<dbReference type="PANTHER" id="PTHR12496:SF0">
    <property type="entry name" value="METHYLTRANSFERASE DOMAIN-CONTAINING PROTEIN"/>
    <property type="match status" value="1"/>
</dbReference>
<evidence type="ECO:0000313" key="1">
    <source>
        <dbReference type="Proteomes" id="UP000504634"/>
    </source>
</evidence>
<dbReference type="PANTHER" id="PTHR12496">
    <property type="entry name" value="CGI-41 METHYLTRANSFERASE"/>
    <property type="match status" value="1"/>
</dbReference>
<dbReference type="RefSeq" id="XP_030388019.1">
    <property type="nucleotide sequence ID" value="XM_030532159.1"/>
</dbReference>
<dbReference type="AlphaFoldDB" id="A0A6J2UIG5"/>
<dbReference type="GeneID" id="115634449"/>
<protein>
    <submittedName>
        <fullName evidence="2">Uncharacterized protein LOC115634449</fullName>
    </submittedName>
</protein>
<dbReference type="Proteomes" id="UP000504634">
    <property type="component" value="Unplaced"/>
</dbReference>
<organism evidence="1 2">
    <name type="scientific">Drosophila lebanonensis</name>
    <name type="common">Fruit fly</name>
    <name type="synonym">Scaptodrosophila lebanonensis</name>
    <dbReference type="NCBI Taxonomy" id="7225"/>
    <lineage>
        <taxon>Eukaryota</taxon>
        <taxon>Metazoa</taxon>
        <taxon>Ecdysozoa</taxon>
        <taxon>Arthropoda</taxon>
        <taxon>Hexapoda</taxon>
        <taxon>Insecta</taxon>
        <taxon>Pterygota</taxon>
        <taxon>Neoptera</taxon>
        <taxon>Endopterygota</taxon>
        <taxon>Diptera</taxon>
        <taxon>Brachycera</taxon>
        <taxon>Muscomorpha</taxon>
        <taxon>Ephydroidea</taxon>
        <taxon>Drosophilidae</taxon>
        <taxon>Scaptodrosophila</taxon>
    </lineage>
</organism>
<dbReference type="OrthoDB" id="10258156at2759"/>
<evidence type="ECO:0000313" key="2">
    <source>
        <dbReference type="RefSeq" id="XP_030388019.1"/>
    </source>
</evidence>
<reference evidence="2" key="1">
    <citation type="submission" date="2025-08" db="UniProtKB">
        <authorList>
            <consortium name="RefSeq"/>
        </authorList>
    </citation>
    <scope>IDENTIFICATION</scope>
    <source>
        <strain evidence="2">11010-0011.00</strain>
        <tissue evidence="2">Whole body</tissue>
    </source>
</reference>
<proteinExistence type="predicted"/>
<keyword evidence="1" id="KW-1185">Reference proteome</keyword>
<gene>
    <name evidence="2" type="primary">LOC115634449</name>
</gene>